<organism evidence="1 2">
    <name type="scientific">Sphingomonas quercus</name>
    <dbReference type="NCBI Taxonomy" id="2842451"/>
    <lineage>
        <taxon>Bacteria</taxon>
        <taxon>Pseudomonadati</taxon>
        <taxon>Pseudomonadota</taxon>
        <taxon>Alphaproteobacteria</taxon>
        <taxon>Sphingomonadales</taxon>
        <taxon>Sphingomonadaceae</taxon>
        <taxon>Sphingomonas</taxon>
    </lineage>
</organism>
<sequence length="518" mass="56372">MSKAVSRVAALIAVATGLSAVVGYGLCRQAESAAPVPTAASAKSVIAPMVVGMNLGRLMYWSAEWPFNDLVKNAGQLRVIDAKGGWAGKSDLVQLDATGHPVGVAAKTRLVMILQLGALKSRVGTYQCHISPGWSVGAFGDAKITGSGTSFTLKLPGEKNGSALYVTAATNGAKLSDLSCTDGTALFNPAFLEDNRPFKVLRFMNWMGVNNAPHRDWATRPSPASLTQDSDSGVAVEYMVDLANALKSDPWFNLPYDADPTYYRQFANYVRDHLAKDRKVYVELSNEVWNVSFQQGKENIRLGQARYPGANVQQASDWYYGDRVRDLMAIWTSAFKGQEGRLVRVLASQAVNPLRAEQALSHNDTWKSVDALATAPYFGKFYKGTAAPGPERVNAIFESMPAGIDEAIRYAKAGKAVANRYGLRYVAYETGPSLTSGGNATLAEDNFTAAHDPRMYTFYTQFLNRWRNEVGDVLVLFDSISNPNRDAWYGHKQYTGQPLSEAPKMRAAVDAASRTATP</sequence>
<proteinExistence type="predicted"/>
<comment type="caution">
    <text evidence="1">The sequence shown here is derived from an EMBL/GenBank/DDBJ whole genome shotgun (WGS) entry which is preliminary data.</text>
</comment>
<protein>
    <recommendedName>
        <fullName evidence="3">Cellulose-binding protein</fullName>
    </recommendedName>
</protein>
<reference evidence="1 2" key="1">
    <citation type="submission" date="2021-06" db="EMBL/GenBank/DDBJ databases">
        <title>Sphingomonas sp. XMGL2, whole genome shotgun sequencing project.</title>
        <authorList>
            <person name="Zhao G."/>
            <person name="Shen L."/>
        </authorList>
    </citation>
    <scope>NUCLEOTIDE SEQUENCE [LARGE SCALE GENOMIC DNA]</scope>
    <source>
        <strain evidence="1 2">XMGL2</strain>
    </source>
</reference>
<dbReference type="EMBL" id="JAHKRT010000002">
    <property type="protein sequence ID" value="MBU3077192.1"/>
    <property type="molecule type" value="Genomic_DNA"/>
</dbReference>
<keyword evidence="2" id="KW-1185">Reference proteome</keyword>
<gene>
    <name evidence="1" type="ORF">KOF26_04865</name>
</gene>
<dbReference type="Proteomes" id="UP000776276">
    <property type="component" value="Unassembled WGS sequence"/>
</dbReference>
<evidence type="ECO:0008006" key="3">
    <source>
        <dbReference type="Google" id="ProtNLM"/>
    </source>
</evidence>
<accession>A0ABS6BFX2</accession>
<dbReference type="RefSeq" id="WP_216320992.1">
    <property type="nucleotide sequence ID" value="NZ_JAHKRT010000002.1"/>
</dbReference>
<name>A0ABS6BFX2_9SPHN</name>
<evidence type="ECO:0000313" key="2">
    <source>
        <dbReference type="Proteomes" id="UP000776276"/>
    </source>
</evidence>
<evidence type="ECO:0000313" key="1">
    <source>
        <dbReference type="EMBL" id="MBU3077192.1"/>
    </source>
</evidence>